<proteinExistence type="inferred from homology"/>
<dbReference type="PANTHER" id="PTHR47968">
    <property type="entry name" value="CENTROMERE PROTEIN E"/>
    <property type="match status" value="1"/>
</dbReference>
<evidence type="ECO:0000256" key="4">
    <source>
        <dbReference type="SAM" id="Coils"/>
    </source>
</evidence>
<keyword evidence="3" id="KW-0547">Nucleotide-binding</keyword>
<evidence type="ECO:0000256" key="3">
    <source>
        <dbReference type="PROSITE-ProRule" id="PRU00283"/>
    </source>
</evidence>
<organism evidence="6 7">
    <name type="scientific">Chaetoceros tenuissimus</name>
    <dbReference type="NCBI Taxonomy" id="426638"/>
    <lineage>
        <taxon>Eukaryota</taxon>
        <taxon>Sar</taxon>
        <taxon>Stramenopiles</taxon>
        <taxon>Ochrophyta</taxon>
        <taxon>Bacillariophyta</taxon>
        <taxon>Coscinodiscophyceae</taxon>
        <taxon>Chaetocerotophycidae</taxon>
        <taxon>Chaetocerotales</taxon>
        <taxon>Chaetocerotaceae</taxon>
        <taxon>Chaetoceros</taxon>
    </lineage>
</organism>
<accession>A0AAD3H416</accession>
<protein>
    <recommendedName>
        <fullName evidence="5">Kinesin motor domain-containing protein</fullName>
    </recommendedName>
</protein>
<evidence type="ECO:0000256" key="1">
    <source>
        <dbReference type="ARBA" id="ARBA00023054"/>
    </source>
</evidence>
<dbReference type="Proteomes" id="UP001054902">
    <property type="component" value="Unassembled WGS sequence"/>
</dbReference>
<dbReference type="InterPro" id="IPR027640">
    <property type="entry name" value="Kinesin-like_fam"/>
</dbReference>
<reference evidence="6 7" key="1">
    <citation type="journal article" date="2021" name="Sci. Rep.">
        <title>The genome of the diatom Chaetoceros tenuissimus carries an ancient integrated fragment of an extant virus.</title>
        <authorList>
            <person name="Hongo Y."/>
            <person name="Kimura K."/>
            <person name="Takaki Y."/>
            <person name="Yoshida Y."/>
            <person name="Baba S."/>
            <person name="Kobayashi G."/>
            <person name="Nagasaki K."/>
            <person name="Hano T."/>
            <person name="Tomaru Y."/>
        </authorList>
    </citation>
    <scope>NUCLEOTIDE SEQUENCE [LARGE SCALE GENOMIC DNA]</scope>
    <source>
        <strain evidence="6 7">NIES-3715</strain>
    </source>
</reference>
<gene>
    <name evidence="6" type="ORF">CTEN210_06056</name>
</gene>
<dbReference type="PROSITE" id="PS50067">
    <property type="entry name" value="KINESIN_MOTOR_2"/>
    <property type="match status" value="1"/>
</dbReference>
<dbReference type="GO" id="GO:0008017">
    <property type="term" value="F:microtubule binding"/>
    <property type="evidence" value="ECO:0007669"/>
    <property type="project" value="InterPro"/>
</dbReference>
<dbReference type="SMART" id="SM00129">
    <property type="entry name" value="KISc"/>
    <property type="match status" value="1"/>
</dbReference>
<dbReference type="EMBL" id="BLLK01000038">
    <property type="protein sequence ID" value="GFH49580.1"/>
    <property type="molecule type" value="Genomic_DNA"/>
</dbReference>
<evidence type="ECO:0000313" key="6">
    <source>
        <dbReference type="EMBL" id="GFH49580.1"/>
    </source>
</evidence>
<keyword evidence="1 4" id="KW-0175">Coiled coil</keyword>
<name>A0AAD3H416_9STRA</name>
<sequence length="630" mass="70720">MLASGCKHKEVLYNEQLLFSILNFLPEETRVSFIAVSKIHSKILTSDLSFKWRNDRLHIEYGVYYPLYSKNINWRQLFLANYKKKDLWTDEQRDVPQDAPSRHNDTFQLNVSARFKPKGLELGTENRYEKKITLPLHQRLALIRTNKNIKSQKQAFKILMEQGGWFSGEDENQDPNAASQIDKHGPSISGGVHLIDALQNAVVIADKTLGLRRFEFDKVFNEFSSQEKLYEEQTMPLITEFINGFNATAIVYGQTGSGKTHTMFGPNVHEESYNDIITDNSGAFPESFGIVPRAIKEVFGAIEYRRKNLSLKFDIQVSVSYIEIYGDEISDLLQKGKSCGQSRVAAQRYVLDGSSEKSVSSLKETLTLLDKGEKQKRKAATAMNTRSSRAHTLFIVTLSQECLDTGIASTSRLFLVDLGGSEQIKKSQPSNHDGDQAMNEDEEKLRVNEAVNINLGLLALKQCVEALRNGKHVPYKDSKLTMMLSTGLGGDSKTSVILCGAQEASHGPETIAAMKFGQTCRGIYNTVKTNANMLAGLLRQIENNIASCEEQIRENERWEEVDQEIIDNDGNLVDVRKKYVVTGADEYRQQLATLIRQKAELTGESVDELFGAASSTVQAFGNFHDYTSIS</sequence>
<dbReference type="InterPro" id="IPR001752">
    <property type="entry name" value="Kinesin_motor_dom"/>
</dbReference>
<dbReference type="AlphaFoldDB" id="A0AAD3H416"/>
<dbReference type="Gene3D" id="3.40.850.10">
    <property type="entry name" value="Kinesin motor domain"/>
    <property type="match status" value="1"/>
</dbReference>
<keyword evidence="7" id="KW-1185">Reference proteome</keyword>
<feature type="coiled-coil region" evidence="4">
    <location>
        <begin position="531"/>
        <end position="558"/>
    </location>
</feature>
<keyword evidence="2 3" id="KW-0505">Motor protein</keyword>
<dbReference type="GO" id="GO:0003777">
    <property type="term" value="F:microtubule motor activity"/>
    <property type="evidence" value="ECO:0007669"/>
    <property type="project" value="InterPro"/>
</dbReference>
<evidence type="ECO:0000259" key="5">
    <source>
        <dbReference type="PROSITE" id="PS50067"/>
    </source>
</evidence>
<dbReference type="InterPro" id="IPR036961">
    <property type="entry name" value="Kinesin_motor_dom_sf"/>
</dbReference>
<dbReference type="InterPro" id="IPR027417">
    <property type="entry name" value="P-loop_NTPase"/>
</dbReference>
<keyword evidence="3" id="KW-0067">ATP-binding</keyword>
<dbReference type="PRINTS" id="PR00380">
    <property type="entry name" value="KINESINHEAVY"/>
</dbReference>
<dbReference type="Pfam" id="PF00225">
    <property type="entry name" value="Kinesin"/>
    <property type="match status" value="1"/>
</dbReference>
<dbReference type="GO" id="GO:0005524">
    <property type="term" value="F:ATP binding"/>
    <property type="evidence" value="ECO:0007669"/>
    <property type="project" value="UniProtKB-UniRule"/>
</dbReference>
<comment type="similarity">
    <text evidence="3">Belongs to the TRAFAC class myosin-kinesin ATPase superfamily. Kinesin family.</text>
</comment>
<evidence type="ECO:0000313" key="7">
    <source>
        <dbReference type="Proteomes" id="UP001054902"/>
    </source>
</evidence>
<dbReference type="GO" id="GO:0007018">
    <property type="term" value="P:microtubule-based movement"/>
    <property type="evidence" value="ECO:0007669"/>
    <property type="project" value="InterPro"/>
</dbReference>
<feature type="binding site" evidence="3">
    <location>
        <begin position="253"/>
        <end position="260"/>
    </location>
    <ligand>
        <name>ATP</name>
        <dbReference type="ChEBI" id="CHEBI:30616"/>
    </ligand>
</feature>
<dbReference type="PANTHER" id="PTHR47968:SF75">
    <property type="entry name" value="CENTROMERE-ASSOCIATED PROTEIN E"/>
    <property type="match status" value="1"/>
</dbReference>
<feature type="domain" description="Kinesin motor" evidence="5">
    <location>
        <begin position="187"/>
        <end position="523"/>
    </location>
</feature>
<dbReference type="SUPFAM" id="SSF52540">
    <property type="entry name" value="P-loop containing nucleoside triphosphate hydrolases"/>
    <property type="match status" value="1"/>
</dbReference>
<evidence type="ECO:0000256" key="2">
    <source>
        <dbReference type="ARBA" id="ARBA00023175"/>
    </source>
</evidence>
<comment type="caution">
    <text evidence="6">The sequence shown here is derived from an EMBL/GenBank/DDBJ whole genome shotgun (WGS) entry which is preliminary data.</text>
</comment>